<organism evidence="2 3">
    <name type="scientific">Halomonas ventosae</name>
    <dbReference type="NCBI Taxonomy" id="229007"/>
    <lineage>
        <taxon>Bacteria</taxon>
        <taxon>Pseudomonadati</taxon>
        <taxon>Pseudomonadota</taxon>
        <taxon>Gammaproteobacteria</taxon>
        <taxon>Oceanospirillales</taxon>
        <taxon>Halomonadaceae</taxon>
        <taxon>Halomonas</taxon>
    </lineage>
</organism>
<dbReference type="EMBL" id="SNZJ01000033">
    <property type="protein sequence ID" value="TDR49569.1"/>
    <property type="molecule type" value="Genomic_DNA"/>
</dbReference>
<reference evidence="2 3" key="1">
    <citation type="submission" date="2019-03" db="EMBL/GenBank/DDBJ databases">
        <title>Genomic Encyclopedia of Type Strains, Phase III (KMG-III): the genomes of soil and plant-associated and newly described type strains.</title>
        <authorList>
            <person name="Whitman W."/>
        </authorList>
    </citation>
    <scope>NUCLEOTIDE SEQUENCE [LARGE SCALE GENOMIC DNA]</scope>
    <source>
        <strain evidence="2 3">CECT 5797</strain>
    </source>
</reference>
<gene>
    <name evidence="2" type="ORF">DFP85_1333</name>
</gene>
<evidence type="ECO:0000256" key="1">
    <source>
        <dbReference type="SAM" id="Coils"/>
    </source>
</evidence>
<keyword evidence="1" id="KW-0175">Coiled coil</keyword>
<protein>
    <submittedName>
        <fullName evidence="2">Uncharacterized protein</fullName>
    </submittedName>
</protein>
<dbReference type="Proteomes" id="UP000295212">
    <property type="component" value="Unassembled WGS sequence"/>
</dbReference>
<comment type="caution">
    <text evidence="2">The sequence shown here is derived from an EMBL/GenBank/DDBJ whole genome shotgun (WGS) entry which is preliminary data.</text>
</comment>
<sequence length="101" mass="11238">MTSLGKELHNTIRNLEKLRDSQNPPSDDVIAKLDVLYDQQIDLIDAAINKNTEKYKKATTSMKEAAKKTKEAIDDLAKLEQALEKIANAIGKVTELLDEVA</sequence>
<name>A0A4R6ZCR7_9GAMM</name>
<evidence type="ECO:0000313" key="3">
    <source>
        <dbReference type="Proteomes" id="UP000295212"/>
    </source>
</evidence>
<dbReference type="RefSeq" id="WP_133637907.1">
    <property type="nucleotide sequence ID" value="NZ_SNZJ01000033.1"/>
</dbReference>
<accession>A0A4R6ZCR7</accession>
<feature type="coiled-coil region" evidence="1">
    <location>
        <begin position="62"/>
        <end position="99"/>
    </location>
</feature>
<dbReference type="AlphaFoldDB" id="A0A4R6ZCR7"/>
<evidence type="ECO:0000313" key="2">
    <source>
        <dbReference type="EMBL" id="TDR49569.1"/>
    </source>
</evidence>
<proteinExistence type="predicted"/>